<dbReference type="Proteomes" id="UP001279734">
    <property type="component" value="Unassembled WGS sequence"/>
</dbReference>
<evidence type="ECO:0000313" key="6">
    <source>
        <dbReference type="Proteomes" id="UP001279734"/>
    </source>
</evidence>
<evidence type="ECO:0000259" key="4">
    <source>
        <dbReference type="Pfam" id="PF08159"/>
    </source>
</evidence>
<comment type="caution">
    <text evidence="5">The sequence shown here is derived from an EMBL/GenBank/DDBJ whole genome shotgun (WGS) entry which is preliminary data.</text>
</comment>
<protein>
    <recommendedName>
        <fullName evidence="4">NUC153 domain-containing protein</fullName>
    </recommendedName>
</protein>
<feature type="compositionally biased region" description="Basic and acidic residues" evidence="3">
    <location>
        <begin position="27"/>
        <end position="39"/>
    </location>
</feature>
<dbReference type="InterPro" id="IPR040382">
    <property type="entry name" value="NOL10/Enp2"/>
</dbReference>
<reference evidence="5" key="1">
    <citation type="submission" date="2023-05" db="EMBL/GenBank/DDBJ databases">
        <title>Nepenthes gracilis genome sequencing.</title>
        <authorList>
            <person name="Fukushima K."/>
        </authorList>
    </citation>
    <scope>NUCLEOTIDE SEQUENCE</scope>
    <source>
        <strain evidence="5">SING2019-196</strain>
    </source>
</reference>
<proteinExistence type="predicted"/>
<gene>
    <name evidence="5" type="ORF">Nepgr_020979</name>
</gene>
<evidence type="ECO:0000256" key="1">
    <source>
        <dbReference type="ARBA" id="ARBA00004604"/>
    </source>
</evidence>
<evidence type="ECO:0000256" key="3">
    <source>
        <dbReference type="SAM" id="MobiDB-lite"/>
    </source>
</evidence>
<evidence type="ECO:0000313" key="5">
    <source>
        <dbReference type="EMBL" id="GMH19138.1"/>
    </source>
</evidence>
<evidence type="ECO:0000256" key="2">
    <source>
        <dbReference type="ARBA" id="ARBA00023242"/>
    </source>
</evidence>
<dbReference type="GO" id="GO:0030686">
    <property type="term" value="C:90S preribosome"/>
    <property type="evidence" value="ECO:0007669"/>
    <property type="project" value="TreeGrafter"/>
</dbReference>
<organism evidence="5 6">
    <name type="scientific">Nepenthes gracilis</name>
    <name type="common">Slender pitcher plant</name>
    <dbReference type="NCBI Taxonomy" id="150966"/>
    <lineage>
        <taxon>Eukaryota</taxon>
        <taxon>Viridiplantae</taxon>
        <taxon>Streptophyta</taxon>
        <taxon>Embryophyta</taxon>
        <taxon>Tracheophyta</taxon>
        <taxon>Spermatophyta</taxon>
        <taxon>Magnoliopsida</taxon>
        <taxon>eudicotyledons</taxon>
        <taxon>Gunneridae</taxon>
        <taxon>Pentapetalae</taxon>
        <taxon>Caryophyllales</taxon>
        <taxon>Nepenthaceae</taxon>
        <taxon>Nepenthes</taxon>
    </lineage>
</organism>
<accession>A0AAD3XVQ9</accession>
<feature type="domain" description="NUC153" evidence="4">
    <location>
        <begin position="54"/>
        <end position="81"/>
    </location>
</feature>
<sequence>MLAVEPRRKLPKVNRDLAARLVNNEAENEKKDAVQADKKASKKKKGMSSVILKDPRIEEMFRNEDFQIDEQSTEYKALHPVAFEKKPSLIGDYFDPVMVADGQGSSDSDASAALEDELAGHGRVKKRSQARRLYEVKDGWHADAFFNQTSIRKEDNLPMGVRVAALQKDQRPGIPRDFRVGHGGLREISIVSSSSAINK</sequence>
<feature type="region of interest" description="Disordered" evidence="3">
    <location>
        <begin position="101"/>
        <end position="130"/>
    </location>
</feature>
<name>A0AAD3XVQ9_NEPGR</name>
<dbReference type="EMBL" id="BSYO01000020">
    <property type="protein sequence ID" value="GMH19138.1"/>
    <property type="molecule type" value="Genomic_DNA"/>
</dbReference>
<dbReference type="AlphaFoldDB" id="A0AAD3XVQ9"/>
<dbReference type="PANTHER" id="PTHR14927">
    <property type="entry name" value="NUCLEOLAR PROTEIN 10"/>
    <property type="match status" value="1"/>
</dbReference>
<dbReference type="GO" id="GO:0032040">
    <property type="term" value="C:small-subunit processome"/>
    <property type="evidence" value="ECO:0007669"/>
    <property type="project" value="TreeGrafter"/>
</dbReference>
<keyword evidence="2" id="KW-0539">Nucleus</keyword>
<dbReference type="InterPro" id="IPR012580">
    <property type="entry name" value="NUC153"/>
</dbReference>
<dbReference type="PANTHER" id="PTHR14927:SF0">
    <property type="entry name" value="NUCLEOLAR PROTEIN 10"/>
    <property type="match status" value="1"/>
</dbReference>
<comment type="subcellular location">
    <subcellularLocation>
        <location evidence="1">Nucleus</location>
        <location evidence="1">Nucleolus</location>
    </subcellularLocation>
</comment>
<keyword evidence="6" id="KW-1185">Reference proteome</keyword>
<dbReference type="GO" id="GO:0000462">
    <property type="term" value="P:maturation of SSU-rRNA from tricistronic rRNA transcript (SSU-rRNA, 5.8S rRNA, LSU-rRNA)"/>
    <property type="evidence" value="ECO:0007669"/>
    <property type="project" value="TreeGrafter"/>
</dbReference>
<dbReference type="Pfam" id="PF08159">
    <property type="entry name" value="NUC153"/>
    <property type="match status" value="1"/>
</dbReference>
<feature type="region of interest" description="Disordered" evidence="3">
    <location>
        <begin position="24"/>
        <end position="49"/>
    </location>
</feature>